<proteinExistence type="predicted"/>
<sequence length="120" mass="12632">MKEVWIALIISCVALGVSVASMLLPVKAWLRYWFPRLWPPSGQNDARRPADLESGGGGRTDASGGINPAPPDPLDQRDDQLQDPPDLVGRDETPGPSAPSNSGGGRADPSASEGSLTRTD</sequence>
<feature type="transmembrane region" description="Helical" evidence="2">
    <location>
        <begin position="6"/>
        <end position="26"/>
    </location>
</feature>
<evidence type="ECO:0000313" key="4">
    <source>
        <dbReference type="Proteomes" id="UP000710440"/>
    </source>
</evidence>
<dbReference type="RefSeq" id="XP_043129008.1">
    <property type="nucleotide sequence ID" value="XM_043273073.1"/>
</dbReference>
<gene>
    <name evidence="3" type="ORF">Aspvir_009936</name>
</gene>
<keyword evidence="2" id="KW-0812">Transmembrane</keyword>
<reference evidence="3 4" key="1">
    <citation type="submission" date="2021-02" db="EMBL/GenBank/DDBJ databases">
        <title>Pan-genome distribution and transcriptional activeness of fungal secondary metabolism genes in Aspergillus section Fumigati.</title>
        <authorList>
            <person name="Takahashi H."/>
            <person name="Umemura M."/>
            <person name="Ninomiya A."/>
            <person name="Kusuya Y."/>
            <person name="Urayama S."/>
            <person name="Shimizu M."/>
            <person name="Watanabe A."/>
            <person name="Kamei K."/>
            <person name="Yaguchi T."/>
            <person name="Hagiwara D."/>
        </authorList>
    </citation>
    <scope>NUCLEOTIDE SEQUENCE [LARGE SCALE GENOMIC DNA]</scope>
    <source>
        <strain evidence="3 4">IFM 47045</strain>
    </source>
</reference>
<evidence type="ECO:0000256" key="2">
    <source>
        <dbReference type="SAM" id="Phobius"/>
    </source>
</evidence>
<comment type="caution">
    <text evidence="3">The sequence shown here is derived from an EMBL/GenBank/DDBJ whole genome shotgun (WGS) entry which is preliminary data.</text>
</comment>
<keyword evidence="2" id="KW-1133">Transmembrane helix</keyword>
<name>A0A9P3C4Q0_ASPVI</name>
<dbReference type="Proteomes" id="UP000710440">
    <property type="component" value="Unassembled WGS sequence"/>
</dbReference>
<protein>
    <submittedName>
        <fullName evidence="3">Uncharacterized protein</fullName>
    </submittedName>
</protein>
<dbReference type="OrthoDB" id="4505251at2759"/>
<dbReference type="AlphaFoldDB" id="A0A9P3C4Q0"/>
<evidence type="ECO:0000313" key="3">
    <source>
        <dbReference type="EMBL" id="GIK05822.1"/>
    </source>
</evidence>
<keyword evidence="4" id="KW-1185">Reference proteome</keyword>
<feature type="region of interest" description="Disordered" evidence="1">
    <location>
        <begin position="39"/>
        <end position="120"/>
    </location>
</feature>
<dbReference type="EMBL" id="BOPL01000009">
    <property type="protein sequence ID" value="GIK05822.1"/>
    <property type="molecule type" value="Genomic_DNA"/>
</dbReference>
<keyword evidence="2" id="KW-0472">Membrane</keyword>
<evidence type="ECO:0000256" key="1">
    <source>
        <dbReference type="SAM" id="MobiDB-lite"/>
    </source>
</evidence>
<dbReference type="GeneID" id="66937918"/>
<organism evidence="3 4">
    <name type="scientific">Aspergillus viridinutans</name>
    <dbReference type="NCBI Taxonomy" id="75553"/>
    <lineage>
        <taxon>Eukaryota</taxon>
        <taxon>Fungi</taxon>
        <taxon>Dikarya</taxon>
        <taxon>Ascomycota</taxon>
        <taxon>Pezizomycotina</taxon>
        <taxon>Eurotiomycetes</taxon>
        <taxon>Eurotiomycetidae</taxon>
        <taxon>Eurotiales</taxon>
        <taxon>Aspergillaceae</taxon>
        <taxon>Aspergillus</taxon>
        <taxon>Aspergillus subgen. Fumigati</taxon>
    </lineage>
</organism>
<accession>A0A9P3C4Q0</accession>